<reference evidence="1 2" key="1">
    <citation type="submission" date="2019-12" db="EMBL/GenBank/DDBJ databases">
        <authorList>
            <person name="Huq M.A."/>
        </authorList>
    </citation>
    <scope>NUCLEOTIDE SEQUENCE [LARGE SCALE GENOMIC DNA]</scope>
    <source>
        <strain evidence="1 2">MAH-25</strain>
    </source>
</reference>
<keyword evidence="2" id="KW-1185">Reference proteome</keyword>
<accession>A0A6N8IR40</accession>
<evidence type="ECO:0000313" key="2">
    <source>
        <dbReference type="Proteomes" id="UP000469385"/>
    </source>
</evidence>
<dbReference type="RefSeq" id="WP_157396447.1">
    <property type="nucleotide sequence ID" value="NZ_WSEL01000003.1"/>
</dbReference>
<protein>
    <submittedName>
        <fullName evidence="1">Uncharacterized protein</fullName>
    </submittedName>
</protein>
<comment type="caution">
    <text evidence="1">The sequence shown here is derived from an EMBL/GenBank/DDBJ whole genome shotgun (WGS) entry which is preliminary data.</text>
</comment>
<organism evidence="1 2">
    <name type="scientific">Ramlibacter pinisoli</name>
    <dbReference type="NCBI Taxonomy" id="2682844"/>
    <lineage>
        <taxon>Bacteria</taxon>
        <taxon>Pseudomonadati</taxon>
        <taxon>Pseudomonadota</taxon>
        <taxon>Betaproteobacteria</taxon>
        <taxon>Burkholderiales</taxon>
        <taxon>Comamonadaceae</taxon>
        <taxon>Ramlibacter</taxon>
    </lineage>
</organism>
<dbReference type="EMBL" id="WSEL01000003">
    <property type="protein sequence ID" value="MVQ28323.1"/>
    <property type="molecule type" value="Genomic_DNA"/>
</dbReference>
<dbReference type="Proteomes" id="UP000469385">
    <property type="component" value="Unassembled WGS sequence"/>
</dbReference>
<gene>
    <name evidence="1" type="ORF">GON04_02590</name>
</gene>
<name>A0A6N8IR40_9BURK</name>
<proteinExistence type="predicted"/>
<dbReference type="AlphaFoldDB" id="A0A6N8IR40"/>
<evidence type="ECO:0000313" key="1">
    <source>
        <dbReference type="EMBL" id="MVQ28323.1"/>
    </source>
</evidence>
<sequence>MDKHTIYRKSASGTEALATRDAALGVRLRSLLILVDGKRDVGELCRLAQSIGDAERLLTDLDDLGMIESASRSDFSPL</sequence>